<dbReference type="AlphaFoldDB" id="A0A9P0K2K1"/>
<feature type="compositionally biased region" description="Basic and acidic residues" evidence="1">
    <location>
        <begin position="69"/>
        <end position="78"/>
    </location>
</feature>
<proteinExistence type="predicted"/>
<dbReference type="Proteomes" id="UP001152888">
    <property type="component" value="Unassembled WGS sequence"/>
</dbReference>
<feature type="region of interest" description="Disordered" evidence="1">
    <location>
        <begin position="61"/>
        <end position="84"/>
    </location>
</feature>
<dbReference type="EMBL" id="CAKOFQ010006713">
    <property type="protein sequence ID" value="CAH1964188.1"/>
    <property type="molecule type" value="Genomic_DNA"/>
</dbReference>
<reference evidence="2" key="1">
    <citation type="submission" date="2022-03" db="EMBL/GenBank/DDBJ databases">
        <authorList>
            <person name="Sayadi A."/>
        </authorList>
    </citation>
    <scope>NUCLEOTIDE SEQUENCE</scope>
</reference>
<sequence length="84" mass="9841">MRKVMSDDEDTIFTVKLEQRLKNCADSRRNRISHFDAKPAKGDIEEKEICHDILDMSARKRKCSNLNHTDARSAEKGRMKQRVH</sequence>
<keyword evidence="3" id="KW-1185">Reference proteome</keyword>
<accession>A0A9P0K2K1</accession>
<organism evidence="2 3">
    <name type="scientific">Acanthoscelides obtectus</name>
    <name type="common">Bean weevil</name>
    <name type="synonym">Bruchus obtectus</name>
    <dbReference type="NCBI Taxonomy" id="200917"/>
    <lineage>
        <taxon>Eukaryota</taxon>
        <taxon>Metazoa</taxon>
        <taxon>Ecdysozoa</taxon>
        <taxon>Arthropoda</taxon>
        <taxon>Hexapoda</taxon>
        <taxon>Insecta</taxon>
        <taxon>Pterygota</taxon>
        <taxon>Neoptera</taxon>
        <taxon>Endopterygota</taxon>
        <taxon>Coleoptera</taxon>
        <taxon>Polyphaga</taxon>
        <taxon>Cucujiformia</taxon>
        <taxon>Chrysomeloidea</taxon>
        <taxon>Chrysomelidae</taxon>
        <taxon>Bruchinae</taxon>
        <taxon>Bruchini</taxon>
        <taxon>Acanthoscelides</taxon>
    </lineage>
</organism>
<comment type="caution">
    <text evidence="2">The sequence shown here is derived from an EMBL/GenBank/DDBJ whole genome shotgun (WGS) entry which is preliminary data.</text>
</comment>
<evidence type="ECO:0000313" key="2">
    <source>
        <dbReference type="EMBL" id="CAH1964188.1"/>
    </source>
</evidence>
<evidence type="ECO:0000313" key="3">
    <source>
        <dbReference type="Proteomes" id="UP001152888"/>
    </source>
</evidence>
<name>A0A9P0K2K1_ACAOB</name>
<evidence type="ECO:0000256" key="1">
    <source>
        <dbReference type="SAM" id="MobiDB-lite"/>
    </source>
</evidence>
<protein>
    <submittedName>
        <fullName evidence="2">Uncharacterized protein</fullName>
    </submittedName>
</protein>
<gene>
    <name evidence="2" type="ORF">ACAOBT_LOCUS5645</name>
</gene>